<dbReference type="CDD" id="cd18677">
    <property type="entry name" value="PIN_MjVapC2-VapC6_like"/>
    <property type="match status" value="1"/>
</dbReference>
<evidence type="ECO:0000259" key="1">
    <source>
        <dbReference type="SMART" id="SM00670"/>
    </source>
</evidence>
<reference evidence="2 3" key="1">
    <citation type="journal article" date="2011" name="J. Bacteriol.">
        <title>Complete genome sequence of the hyperthermophilic, piezophilic, heterotrophic, and carboxydotrophic archaeon Thermococcus barophilus MP.</title>
        <authorList>
            <person name="Vannier P."/>
            <person name="Marteinsson V.T."/>
            <person name="Fridjonsson O.H."/>
            <person name="Oger P."/>
            <person name="Jebbar M."/>
        </authorList>
    </citation>
    <scope>NUCLEOTIDE SEQUENCE [LARGE SCALE GENOMIC DNA]</scope>
    <source>
        <strain evidence="3">DSM 11836 / MP</strain>
    </source>
</reference>
<evidence type="ECO:0000313" key="2">
    <source>
        <dbReference type="EMBL" id="ADT85076.1"/>
    </source>
</evidence>
<dbReference type="SMART" id="SM00670">
    <property type="entry name" value="PINc"/>
    <property type="match status" value="1"/>
</dbReference>
<dbReference type="SUPFAM" id="SSF88723">
    <property type="entry name" value="PIN domain-like"/>
    <property type="match status" value="1"/>
</dbReference>
<sequence length="169" mass="19267">MTSLFLDSNVIIEFAKDNPRAVELLEHIFKHSFTAFVNGIVYSEVFFIFIKAKTGKSYWELKKNKSLVKETAEEFLKSLFPMLSIPNFLEVTSEIILLSIEVSRKYGLLPNDALILATCKFYGIKYLVSLDDDFKEACKKEGIVLIDSVEKLKEELTERGIPAKGDKKT</sequence>
<dbReference type="EMBL" id="CP002372">
    <property type="protein sequence ID" value="ADT85076.1"/>
    <property type="molecule type" value="Genomic_DNA"/>
</dbReference>
<dbReference type="Proteomes" id="UP000007478">
    <property type="component" value="Chromosome"/>
</dbReference>
<dbReference type="InterPro" id="IPR002716">
    <property type="entry name" value="PIN_dom"/>
</dbReference>
<dbReference type="PATRIC" id="fig|391623.17.peg.2099"/>
<accession>F0LLX7</accession>
<keyword evidence="3" id="KW-1185">Reference proteome</keyword>
<gene>
    <name evidence="2" type="ordered locus">TERMP_02102</name>
</gene>
<dbReference type="KEGG" id="tba:TERMP_02102"/>
<dbReference type="PANTHER" id="PTHR39677:SF4">
    <property type="entry name" value="RIBONUCLEASE VAPC6"/>
    <property type="match status" value="1"/>
</dbReference>
<dbReference type="AlphaFoldDB" id="F0LLX7"/>
<organism evidence="2 3">
    <name type="scientific">Thermococcus barophilus (strain DSM 11836 / MP)</name>
    <dbReference type="NCBI Taxonomy" id="391623"/>
    <lineage>
        <taxon>Archaea</taxon>
        <taxon>Methanobacteriati</taxon>
        <taxon>Methanobacteriota</taxon>
        <taxon>Thermococci</taxon>
        <taxon>Thermococcales</taxon>
        <taxon>Thermococcaceae</taxon>
        <taxon>Thermococcus</taxon>
    </lineage>
</organism>
<evidence type="ECO:0000313" key="3">
    <source>
        <dbReference type="Proteomes" id="UP000007478"/>
    </source>
</evidence>
<dbReference type="eggNOG" id="arCOG00710">
    <property type="taxonomic scope" value="Archaea"/>
</dbReference>
<feature type="domain" description="PIN" evidence="1">
    <location>
        <begin position="2"/>
        <end position="136"/>
    </location>
</feature>
<protein>
    <submittedName>
        <fullName evidence="2">Nucleic acid-binding protein</fullName>
    </submittedName>
</protein>
<dbReference type="HOGENOM" id="CLU_134210_2_0_2"/>
<name>F0LLX7_THEBM</name>
<proteinExistence type="predicted"/>
<dbReference type="Gene3D" id="3.40.50.1010">
    <property type="entry name" value="5'-nuclease"/>
    <property type="match status" value="1"/>
</dbReference>
<dbReference type="OrthoDB" id="93300at2157"/>
<dbReference type="RefSeq" id="WP_013468372.1">
    <property type="nucleotide sequence ID" value="NC_014804.1"/>
</dbReference>
<dbReference type="PANTHER" id="PTHR39677">
    <property type="entry name" value="RIBONUCLEASE VAPC6"/>
    <property type="match status" value="1"/>
</dbReference>
<dbReference type="InterPro" id="IPR029060">
    <property type="entry name" value="PIN-like_dom_sf"/>
</dbReference>
<dbReference type="GeneID" id="10042417"/>
<dbReference type="Pfam" id="PF01850">
    <property type="entry name" value="PIN"/>
    <property type="match status" value="1"/>
</dbReference>